<accession>A0A495X8G5</accession>
<dbReference type="InterPro" id="IPR001647">
    <property type="entry name" value="HTH_TetR"/>
</dbReference>
<dbReference type="SUPFAM" id="SSF46689">
    <property type="entry name" value="Homeodomain-like"/>
    <property type="match status" value="1"/>
</dbReference>
<evidence type="ECO:0000256" key="1">
    <source>
        <dbReference type="ARBA" id="ARBA00023015"/>
    </source>
</evidence>
<dbReference type="Gene3D" id="1.10.357.10">
    <property type="entry name" value="Tetracycline Repressor, domain 2"/>
    <property type="match status" value="1"/>
</dbReference>
<proteinExistence type="predicted"/>
<evidence type="ECO:0000256" key="4">
    <source>
        <dbReference type="PROSITE-ProRule" id="PRU00335"/>
    </source>
</evidence>
<evidence type="ECO:0000256" key="2">
    <source>
        <dbReference type="ARBA" id="ARBA00023125"/>
    </source>
</evidence>
<reference evidence="6 7" key="1">
    <citation type="submission" date="2018-10" db="EMBL/GenBank/DDBJ databases">
        <title>Sequencing the genomes of 1000 actinobacteria strains.</title>
        <authorList>
            <person name="Klenk H.-P."/>
        </authorList>
    </citation>
    <scope>NUCLEOTIDE SEQUENCE [LARGE SCALE GENOMIC DNA]</scope>
    <source>
        <strain evidence="6 7">DSM 43911</strain>
    </source>
</reference>
<dbReference type="PROSITE" id="PS50977">
    <property type="entry name" value="HTH_TETR_2"/>
    <property type="match status" value="1"/>
</dbReference>
<dbReference type="InterPro" id="IPR009057">
    <property type="entry name" value="Homeodomain-like_sf"/>
</dbReference>
<protein>
    <submittedName>
        <fullName evidence="6">TetR family transcriptional regulator</fullName>
    </submittedName>
</protein>
<dbReference type="GO" id="GO:0045892">
    <property type="term" value="P:negative regulation of DNA-templated transcription"/>
    <property type="evidence" value="ECO:0007669"/>
    <property type="project" value="InterPro"/>
</dbReference>
<feature type="domain" description="HTH tetR-type" evidence="5">
    <location>
        <begin position="28"/>
        <end position="88"/>
    </location>
</feature>
<dbReference type="GO" id="GO:0000976">
    <property type="term" value="F:transcription cis-regulatory region binding"/>
    <property type="evidence" value="ECO:0007669"/>
    <property type="project" value="TreeGrafter"/>
</dbReference>
<sequence length="257" mass="27633">MTSEDFVPAALRRLWRMSEPSRLGRRPALDIDQVVTTAVDIADRDGLAGVTLPKVAQVLGFTGMSLYRHVGSKDELLALMADFALGPPPERPATDDWREGLRAWAFAQRAVFQRRPWLTHVPTSGPPAGPHRIAWMEAALAVLAGTGLDWAHKVGVLSLIGGYVAQATRQEHELTQGREEGQGQADAEHAWAMALARLVTPDRFPETANLFASTMFAAPPPGADVAVDADFALGLDLILDGVAARIARPTAPPGRVV</sequence>
<dbReference type="InterPro" id="IPR050109">
    <property type="entry name" value="HTH-type_TetR-like_transc_reg"/>
</dbReference>
<keyword evidence="7" id="KW-1185">Reference proteome</keyword>
<dbReference type="RefSeq" id="WP_121218390.1">
    <property type="nucleotide sequence ID" value="NZ_JBIUBA010000030.1"/>
</dbReference>
<evidence type="ECO:0000313" key="7">
    <source>
        <dbReference type="Proteomes" id="UP000272729"/>
    </source>
</evidence>
<dbReference type="SUPFAM" id="SSF48498">
    <property type="entry name" value="Tetracyclin repressor-like, C-terminal domain"/>
    <property type="match status" value="1"/>
</dbReference>
<keyword evidence="2 4" id="KW-0238">DNA-binding</keyword>
<dbReference type="EMBL" id="RBXR01000001">
    <property type="protein sequence ID" value="RKT67828.1"/>
    <property type="molecule type" value="Genomic_DNA"/>
</dbReference>
<name>A0A495X8G5_9PSEU</name>
<dbReference type="Pfam" id="PF02909">
    <property type="entry name" value="TetR_C_1"/>
    <property type="match status" value="1"/>
</dbReference>
<dbReference type="PANTHER" id="PTHR30055">
    <property type="entry name" value="HTH-TYPE TRANSCRIPTIONAL REGULATOR RUTR"/>
    <property type="match status" value="1"/>
</dbReference>
<dbReference type="Proteomes" id="UP000272729">
    <property type="component" value="Unassembled WGS sequence"/>
</dbReference>
<keyword evidence="3" id="KW-0804">Transcription</keyword>
<comment type="caution">
    <text evidence="6">The sequence shown here is derived from an EMBL/GenBank/DDBJ whole genome shotgun (WGS) entry which is preliminary data.</text>
</comment>
<evidence type="ECO:0000259" key="5">
    <source>
        <dbReference type="PROSITE" id="PS50977"/>
    </source>
</evidence>
<dbReference type="PANTHER" id="PTHR30055:SF151">
    <property type="entry name" value="TRANSCRIPTIONAL REGULATORY PROTEIN"/>
    <property type="match status" value="1"/>
</dbReference>
<keyword evidence="1" id="KW-0805">Transcription regulation</keyword>
<dbReference type="OrthoDB" id="2570341at2"/>
<dbReference type="AlphaFoldDB" id="A0A495X8G5"/>
<dbReference type="InterPro" id="IPR036271">
    <property type="entry name" value="Tet_transcr_reg_TetR-rel_C_sf"/>
</dbReference>
<feature type="DNA-binding region" description="H-T-H motif" evidence="4">
    <location>
        <begin position="51"/>
        <end position="70"/>
    </location>
</feature>
<dbReference type="GO" id="GO:0003700">
    <property type="term" value="F:DNA-binding transcription factor activity"/>
    <property type="evidence" value="ECO:0007669"/>
    <property type="project" value="TreeGrafter"/>
</dbReference>
<organism evidence="6 7">
    <name type="scientific">Saccharothrix variisporea</name>
    <dbReference type="NCBI Taxonomy" id="543527"/>
    <lineage>
        <taxon>Bacteria</taxon>
        <taxon>Bacillati</taxon>
        <taxon>Actinomycetota</taxon>
        <taxon>Actinomycetes</taxon>
        <taxon>Pseudonocardiales</taxon>
        <taxon>Pseudonocardiaceae</taxon>
        <taxon>Saccharothrix</taxon>
    </lineage>
</organism>
<evidence type="ECO:0000256" key="3">
    <source>
        <dbReference type="ARBA" id="ARBA00023163"/>
    </source>
</evidence>
<evidence type="ECO:0000313" key="6">
    <source>
        <dbReference type="EMBL" id="RKT67828.1"/>
    </source>
</evidence>
<dbReference type="InterPro" id="IPR004111">
    <property type="entry name" value="Repressor_TetR_C"/>
</dbReference>
<dbReference type="Gene3D" id="1.10.10.60">
    <property type="entry name" value="Homeodomain-like"/>
    <property type="match status" value="1"/>
</dbReference>
<gene>
    <name evidence="6" type="ORF">DFJ66_1004</name>
</gene>